<keyword evidence="4" id="KW-1185">Reference proteome</keyword>
<name>A0A6S7HXL9_PARCT</name>
<gene>
    <name evidence="3" type="ORF">PACLA_8A011470</name>
</gene>
<feature type="compositionally biased region" description="Polar residues" evidence="2">
    <location>
        <begin position="188"/>
        <end position="203"/>
    </location>
</feature>
<protein>
    <submittedName>
        <fullName evidence="3">Uncharacterized protein</fullName>
    </submittedName>
</protein>
<sequence length="224" mass="25296">MATAKLRKENQQLREEIEELQGNLKQITADISKKNESLIEQDGRHASQSTESTADKDKSLEYISAQNDDLILFKNNTMKELKHINQQVNIISKKCEAIANAVEQIEDYSYQYNIKITGMPQQNPNESAEETTSMCLKLFTAIGADVSIYDVDIAHRVPARRQSNRSNAIICKFVRRLAKEKVIAARKQTSNVQPEQLHLPSTTDEIRQPSDLPTFNPTPARAAV</sequence>
<feature type="region of interest" description="Disordered" evidence="2">
    <location>
        <begin position="38"/>
        <end position="58"/>
    </location>
</feature>
<evidence type="ECO:0000313" key="4">
    <source>
        <dbReference type="Proteomes" id="UP001152795"/>
    </source>
</evidence>
<dbReference type="Proteomes" id="UP001152795">
    <property type="component" value="Unassembled WGS sequence"/>
</dbReference>
<dbReference type="Gene3D" id="3.30.70.1820">
    <property type="entry name" value="L1 transposable element, RRM domain"/>
    <property type="match status" value="1"/>
</dbReference>
<proteinExistence type="predicted"/>
<evidence type="ECO:0000256" key="2">
    <source>
        <dbReference type="SAM" id="MobiDB-lite"/>
    </source>
</evidence>
<feature type="coiled-coil region" evidence="1">
    <location>
        <begin position="3"/>
        <end position="37"/>
    </location>
</feature>
<feature type="region of interest" description="Disordered" evidence="2">
    <location>
        <begin position="188"/>
        <end position="224"/>
    </location>
</feature>
<reference evidence="3" key="1">
    <citation type="submission" date="2020-04" db="EMBL/GenBank/DDBJ databases">
        <authorList>
            <person name="Alioto T."/>
            <person name="Alioto T."/>
            <person name="Gomez Garrido J."/>
        </authorList>
    </citation>
    <scope>NUCLEOTIDE SEQUENCE</scope>
    <source>
        <strain evidence="3">A484AB</strain>
    </source>
</reference>
<dbReference type="AlphaFoldDB" id="A0A6S7HXL9"/>
<evidence type="ECO:0000313" key="3">
    <source>
        <dbReference type="EMBL" id="CAB3999521.1"/>
    </source>
</evidence>
<keyword evidence="1" id="KW-0175">Coiled coil</keyword>
<comment type="caution">
    <text evidence="3">The sequence shown here is derived from an EMBL/GenBank/DDBJ whole genome shotgun (WGS) entry which is preliminary data.</text>
</comment>
<organism evidence="3 4">
    <name type="scientific">Paramuricea clavata</name>
    <name type="common">Red gorgonian</name>
    <name type="synonym">Violescent sea-whip</name>
    <dbReference type="NCBI Taxonomy" id="317549"/>
    <lineage>
        <taxon>Eukaryota</taxon>
        <taxon>Metazoa</taxon>
        <taxon>Cnidaria</taxon>
        <taxon>Anthozoa</taxon>
        <taxon>Octocorallia</taxon>
        <taxon>Malacalcyonacea</taxon>
        <taxon>Plexauridae</taxon>
        <taxon>Paramuricea</taxon>
    </lineage>
</organism>
<accession>A0A6S7HXL9</accession>
<evidence type="ECO:0000256" key="1">
    <source>
        <dbReference type="SAM" id="Coils"/>
    </source>
</evidence>
<dbReference type="EMBL" id="CACRXK020003608">
    <property type="protein sequence ID" value="CAB3999521.1"/>
    <property type="molecule type" value="Genomic_DNA"/>
</dbReference>